<comment type="caution">
    <text evidence="1">The sequence shown here is derived from an EMBL/GenBank/DDBJ whole genome shotgun (WGS) entry which is preliminary data.</text>
</comment>
<sequence>MLFIIGALTFSIFTLSACTVTSETESAPTAADTVNNSAVDQFIGTVTGHGVETQGYGGDNENTVYVDNKRVDLDLIWPYSAGCMERELVQDKAFASARDALEKTLPIGQRVLVVLSNFENGEWVGDRSKGFVHILQDKDTPEVTPPADSVNERLVLTGYWVPHGMGIEFDAYTFNATYGNFNADYLSQKQEEYLPYILEAGNKARTNQAGAIPICSTLALDYEIDAFYKGLSFSRDEEEETRLWWIERNKPVNCRDGDGDGICFER</sequence>
<protein>
    <submittedName>
        <fullName evidence="1">Uncharacterized protein</fullName>
    </submittedName>
</protein>
<reference evidence="1" key="1">
    <citation type="submission" date="2014-05" db="EMBL/GenBank/DDBJ databases">
        <title>Key roles for freshwater Actinobacteria revealed by deep metagenomic sequencing.</title>
        <authorList>
            <person name="Ghai R."/>
            <person name="Mizuno C.M."/>
            <person name="Picazo A."/>
            <person name="Camacho A."/>
            <person name="Rodriguez-Valera F."/>
        </authorList>
    </citation>
    <scope>NUCLEOTIDE SEQUENCE</scope>
</reference>
<organism evidence="1">
    <name type="scientific">freshwater metagenome</name>
    <dbReference type="NCBI Taxonomy" id="449393"/>
    <lineage>
        <taxon>unclassified sequences</taxon>
        <taxon>metagenomes</taxon>
        <taxon>ecological metagenomes</taxon>
    </lineage>
</organism>
<gene>
    <name evidence="1" type="ORF">GM50_3010</name>
</gene>
<dbReference type="EMBL" id="JNSK01000005">
    <property type="protein sequence ID" value="KGA20205.1"/>
    <property type="molecule type" value="Genomic_DNA"/>
</dbReference>
<name>A0A094Q7N4_9ZZZZ</name>
<proteinExistence type="predicted"/>
<evidence type="ECO:0000313" key="1">
    <source>
        <dbReference type="EMBL" id="KGA20205.1"/>
    </source>
</evidence>
<accession>A0A094Q7N4</accession>
<dbReference type="AlphaFoldDB" id="A0A094Q7N4"/>